<name>A0A1G7W4E3_9MICO</name>
<keyword evidence="1" id="KW-0732">Signal</keyword>
<dbReference type="RefSeq" id="WP_091493304.1">
    <property type="nucleotide sequence ID" value="NZ_LT629692.1"/>
</dbReference>
<dbReference type="Proteomes" id="UP000199009">
    <property type="component" value="Chromosome I"/>
</dbReference>
<dbReference type="PROSITE" id="PS51257">
    <property type="entry name" value="PROKAR_LIPOPROTEIN"/>
    <property type="match status" value="1"/>
</dbReference>
<dbReference type="Gene3D" id="3.40.190.10">
    <property type="entry name" value="Periplasmic binding protein-like II"/>
    <property type="match status" value="2"/>
</dbReference>
<keyword evidence="3" id="KW-1185">Reference proteome</keyword>
<proteinExistence type="predicted"/>
<dbReference type="PANTHER" id="PTHR43649">
    <property type="entry name" value="ARABINOSE-BINDING PROTEIN-RELATED"/>
    <property type="match status" value="1"/>
</dbReference>
<dbReference type="AlphaFoldDB" id="A0A1G7W4E3"/>
<dbReference type="InterPro" id="IPR006311">
    <property type="entry name" value="TAT_signal"/>
</dbReference>
<evidence type="ECO:0000313" key="3">
    <source>
        <dbReference type="Proteomes" id="UP000199009"/>
    </source>
</evidence>
<dbReference type="Pfam" id="PF01547">
    <property type="entry name" value="SBP_bac_1"/>
    <property type="match status" value="1"/>
</dbReference>
<evidence type="ECO:0000313" key="2">
    <source>
        <dbReference type="EMBL" id="SDG66778.1"/>
    </source>
</evidence>
<keyword evidence="2" id="KW-0762">Sugar transport</keyword>
<feature type="chain" id="PRO_5038981904" evidence="1">
    <location>
        <begin position="22"/>
        <end position="437"/>
    </location>
</feature>
<dbReference type="InterPro" id="IPR050490">
    <property type="entry name" value="Bact_solute-bd_prot1"/>
</dbReference>
<dbReference type="EMBL" id="LT629692">
    <property type="protein sequence ID" value="SDG66778.1"/>
    <property type="molecule type" value="Genomic_DNA"/>
</dbReference>
<dbReference type="InterPro" id="IPR006059">
    <property type="entry name" value="SBP"/>
</dbReference>
<feature type="signal peptide" evidence="1">
    <location>
        <begin position="1"/>
        <end position="21"/>
    </location>
</feature>
<organism evidence="2 3">
    <name type="scientific">Microbacterium pygmaeum</name>
    <dbReference type="NCBI Taxonomy" id="370764"/>
    <lineage>
        <taxon>Bacteria</taxon>
        <taxon>Bacillati</taxon>
        <taxon>Actinomycetota</taxon>
        <taxon>Actinomycetes</taxon>
        <taxon>Micrococcales</taxon>
        <taxon>Microbacteriaceae</taxon>
        <taxon>Microbacterium</taxon>
    </lineage>
</organism>
<dbReference type="SUPFAM" id="SSF53850">
    <property type="entry name" value="Periplasmic binding protein-like II"/>
    <property type="match status" value="1"/>
</dbReference>
<sequence>MFTKSRSRRIALGAVAGSVTAAFLAGCASSPDAAPQTTLDPAENVSISFSFWGNDVRAALYEEAVAVFEEQNPNIDVKVLFLAPEDYWEKRQVEAAGAGLPDVVTMDLAYLRQYAQNGTLLDLAPYLGTTIQTEPLSAAVLEAGVVDGVTAAVPLATNSWGMFLNSTLLDELGVDAFTEGTWDEYYDWLAEVSEAGKSAGVDVWGGVDPTSRFTNFQLYLRAQGSELFSDEGEPGFDEADLTAYWEAIQPLRESGALVPQQRLSEIAPLTGFDAALSTSDLTWDNTGSGFLGNLGEGYELELIAPPLDETGGKDLYLKASQMYSIAASTEQPLASAMLIDFLINSPESGEIFGTNRGLPASQIARDAADLDEMSQKIADYEASIADRLGDAPPVPIVGYGSLHEKFRELVEELDFGTLTIDEAVAQFFAEMDVALAQ</sequence>
<dbReference type="PROSITE" id="PS51318">
    <property type="entry name" value="TAT"/>
    <property type="match status" value="1"/>
</dbReference>
<dbReference type="OrthoDB" id="1650177at2"/>
<accession>A0A1G7W4E3</accession>
<dbReference type="STRING" id="370764.SAMN04489810_0945"/>
<dbReference type="PANTHER" id="PTHR43649:SF30">
    <property type="entry name" value="ABC TRANSPORTER SUBSTRATE-BINDING PROTEIN"/>
    <property type="match status" value="1"/>
</dbReference>
<evidence type="ECO:0000256" key="1">
    <source>
        <dbReference type="SAM" id="SignalP"/>
    </source>
</evidence>
<reference evidence="2 3" key="1">
    <citation type="submission" date="2016-10" db="EMBL/GenBank/DDBJ databases">
        <authorList>
            <person name="de Groot N.N."/>
        </authorList>
    </citation>
    <scope>NUCLEOTIDE SEQUENCE [LARGE SCALE GENOMIC DNA]</scope>
    <source>
        <strain evidence="2 3">DSM 23142</strain>
    </source>
</reference>
<gene>
    <name evidence="2" type="ORF">SAMN04489810_0945</name>
</gene>
<protein>
    <submittedName>
        <fullName evidence="2">Multiple sugar transport system substrate-binding protein</fullName>
    </submittedName>
</protein>
<keyword evidence="2" id="KW-0813">Transport</keyword>